<evidence type="ECO:0008006" key="4">
    <source>
        <dbReference type="Google" id="ProtNLM"/>
    </source>
</evidence>
<name>A0A9W8XV02_9PLEO</name>
<dbReference type="OrthoDB" id="152248at2759"/>
<gene>
    <name evidence="2" type="ORF">N0V89_002810</name>
</gene>
<dbReference type="InterPro" id="IPR025649">
    <property type="entry name" value="DUF4360"/>
</dbReference>
<accession>A0A9W8XV02</accession>
<comment type="caution">
    <text evidence="2">The sequence shown here is derived from an EMBL/GenBank/DDBJ whole genome shotgun (WGS) entry which is preliminary data.</text>
</comment>
<feature type="signal peptide" evidence="1">
    <location>
        <begin position="1"/>
        <end position="15"/>
    </location>
</feature>
<dbReference type="Proteomes" id="UP001140513">
    <property type="component" value="Unassembled WGS sequence"/>
</dbReference>
<dbReference type="AlphaFoldDB" id="A0A9W8XV02"/>
<keyword evidence="3" id="KW-1185">Reference proteome</keyword>
<proteinExistence type="predicted"/>
<protein>
    <recommendedName>
        <fullName evidence="4">DUF4360 domain-containing protein</fullName>
    </recommendedName>
</protein>
<evidence type="ECO:0000313" key="3">
    <source>
        <dbReference type="Proteomes" id="UP001140513"/>
    </source>
</evidence>
<dbReference type="Pfam" id="PF14273">
    <property type="entry name" value="DUF4360"/>
    <property type="match status" value="2"/>
</dbReference>
<dbReference type="EMBL" id="JAPEUX010000002">
    <property type="protein sequence ID" value="KAJ4358230.1"/>
    <property type="molecule type" value="Genomic_DNA"/>
</dbReference>
<organism evidence="2 3">
    <name type="scientific">Didymosphaeria variabile</name>
    <dbReference type="NCBI Taxonomy" id="1932322"/>
    <lineage>
        <taxon>Eukaryota</taxon>
        <taxon>Fungi</taxon>
        <taxon>Dikarya</taxon>
        <taxon>Ascomycota</taxon>
        <taxon>Pezizomycotina</taxon>
        <taxon>Dothideomycetes</taxon>
        <taxon>Pleosporomycetidae</taxon>
        <taxon>Pleosporales</taxon>
        <taxon>Massarineae</taxon>
        <taxon>Didymosphaeriaceae</taxon>
        <taxon>Didymosphaeria</taxon>
    </lineage>
</organism>
<reference evidence="2" key="1">
    <citation type="submission" date="2022-10" db="EMBL/GenBank/DDBJ databases">
        <title>Tapping the CABI collections for fungal endophytes: first genome assemblies for Collariella, Neodidymelliopsis, Ascochyta clinopodiicola, Didymella pomorum, Didymosphaeria variabile, Neocosmospora piperis and Neocucurbitaria cava.</title>
        <authorList>
            <person name="Hill R."/>
        </authorList>
    </citation>
    <scope>NUCLEOTIDE SEQUENCE</scope>
    <source>
        <strain evidence="2">IMI 356815</strain>
    </source>
</reference>
<dbReference type="GeneID" id="80906340"/>
<dbReference type="PANTHER" id="PTHR38847:SF1">
    <property type="entry name" value="PSEUDOURIDINE SYNTHASE RSUA_RLUA-LIKE DOMAIN-CONTAINING PROTEIN"/>
    <property type="match status" value="1"/>
</dbReference>
<dbReference type="PANTHER" id="PTHR38847">
    <property type="match status" value="1"/>
</dbReference>
<keyword evidence="1" id="KW-0732">Signal</keyword>
<evidence type="ECO:0000313" key="2">
    <source>
        <dbReference type="EMBL" id="KAJ4358230.1"/>
    </source>
</evidence>
<evidence type="ECO:0000256" key="1">
    <source>
        <dbReference type="SAM" id="SignalP"/>
    </source>
</evidence>
<feature type="chain" id="PRO_5040976407" description="DUF4360 domain-containing protein" evidence="1">
    <location>
        <begin position="16"/>
        <end position="238"/>
    </location>
</feature>
<sequence>MKSLVALSLPALALSAPLVADTLSAPPAFKINKVVSGGSGCPQGSIDIDWTNNGILPIYFSKDFTATVGPSVTADQSRKNCQINLDISYSAGYSYSVYSADYTGWADIDSGVKGTVVAHYYFSGEQATVTNPLSSFYSSPRLPLRPHSLPIHVPTQDIRLTQPQGSTSLTLQGPFTGKYVKKDDVAVSVWSPCGQQSLLNVNAEVALTPLGSYASGQLAVNKETGRFASQLYIRWKQC</sequence>
<dbReference type="RefSeq" id="XP_056075089.1">
    <property type="nucleotide sequence ID" value="XM_056211616.1"/>
</dbReference>